<reference evidence="1 2" key="1">
    <citation type="submission" date="2021-06" db="EMBL/GenBank/DDBJ databases">
        <title>Caerostris extrusa draft genome.</title>
        <authorList>
            <person name="Kono N."/>
            <person name="Arakawa K."/>
        </authorList>
    </citation>
    <scope>NUCLEOTIDE SEQUENCE [LARGE SCALE GENOMIC DNA]</scope>
</reference>
<proteinExistence type="predicted"/>
<name>A0AAV4N501_CAEEX</name>
<evidence type="ECO:0000313" key="2">
    <source>
        <dbReference type="Proteomes" id="UP001054945"/>
    </source>
</evidence>
<protein>
    <submittedName>
        <fullName evidence="1">Uncharacterized protein</fullName>
    </submittedName>
</protein>
<gene>
    <name evidence="1" type="ORF">CEXT_330621</name>
</gene>
<keyword evidence="2" id="KW-1185">Reference proteome</keyword>
<sequence>MKVNALMKEDDYIDRVKGDYIDGVKRNAVMGKKMKNGKWSEDEYKNELKMMQKNENENKRWSEDEYKVDAKMNT</sequence>
<accession>A0AAV4N501</accession>
<dbReference type="AlphaFoldDB" id="A0AAV4N501"/>
<dbReference type="Proteomes" id="UP001054945">
    <property type="component" value="Unassembled WGS sequence"/>
</dbReference>
<dbReference type="EMBL" id="BPLR01002945">
    <property type="protein sequence ID" value="GIX79493.1"/>
    <property type="molecule type" value="Genomic_DNA"/>
</dbReference>
<comment type="caution">
    <text evidence="1">The sequence shown here is derived from an EMBL/GenBank/DDBJ whole genome shotgun (WGS) entry which is preliminary data.</text>
</comment>
<evidence type="ECO:0000313" key="1">
    <source>
        <dbReference type="EMBL" id="GIX79493.1"/>
    </source>
</evidence>
<organism evidence="1 2">
    <name type="scientific">Caerostris extrusa</name>
    <name type="common">Bark spider</name>
    <name type="synonym">Caerostris bankana</name>
    <dbReference type="NCBI Taxonomy" id="172846"/>
    <lineage>
        <taxon>Eukaryota</taxon>
        <taxon>Metazoa</taxon>
        <taxon>Ecdysozoa</taxon>
        <taxon>Arthropoda</taxon>
        <taxon>Chelicerata</taxon>
        <taxon>Arachnida</taxon>
        <taxon>Araneae</taxon>
        <taxon>Araneomorphae</taxon>
        <taxon>Entelegynae</taxon>
        <taxon>Araneoidea</taxon>
        <taxon>Araneidae</taxon>
        <taxon>Caerostris</taxon>
    </lineage>
</organism>